<keyword evidence="3" id="KW-1185">Reference proteome</keyword>
<feature type="compositionally biased region" description="Polar residues" evidence="1">
    <location>
        <begin position="357"/>
        <end position="367"/>
    </location>
</feature>
<dbReference type="PANTHER" id="PTHR41148">
    <property type="entry name" value="LP09875P"/>
    <property type="match status" value="1"/>
</dbReference>
<feature type="compositionally biased region" description="Polar residues" evidence="1">
    <location>
        <begin position="328"/>
        <end position="340"/>
    </location>
</feature>
<proteinExistence type="predicted"/>
<comment type="caution">
    <text evidence="2">The sequence shown here is derived from an EMBL/GenBank/DDBJ whole genome shotgun (WGS) entry which is preliminary data.</text>
</comment>
<sequence length="499" mass="55908">MLGSKKQQFYVQFLGWVETSGLRGTRYTEPVISDLRRKVNKWKYAPKLTLQVGKKEMKITQDIPDEKKKAKRIKTIKFPIIPSRDITFATQTFNPVTGLPDDIVACIYLGYVPRTQRYVHVHVYRFDSPDTATTFVRFLNHIISMHADRTAEIERQLAQQGHIESAAEMTRVPIHVQPRTTHRNFRLESSDGMSDRAFYEDSGADTGSFSDEGFPSGSDEIEPDLQSLKDAVPYDSVTDELKARLRLIETQEAAPILLPPKDYDTIVRRHGDLDKAKQRKCLQIPIVGAQNKQRNGSNESGIEVPSPTSSDGQRNSSDMSDEKIAPMTNGSRELMSVTSPRNKDIYPPKESPLSPRGSDTSRTSSGFGQYRGGLSRQTSSTSGVSNRSSENFSAIDKKSTVIYNGGRHITDIPPADYDDDTPVMRQKSAGMYTPRGVTKSTPVALLQPENDYVYAVVQKRTNRLSATAQVNAPMQTRVDMDYNRPAGPTGVRRVNSMYR</sequence>
<dbReference type="AlphaFoldDB" id="A0A9D4RQQ9"/>
<evidence type="ECO:0000313" key="3">
    <source>
        <dbReference type="Proteomes" id="UP000828390"/>
    </source>
</evidence>
<dbReference type="Gene3D" id="2.30.29.30">
    <property type="entry name" value="Pleckstrin-homology domain (PH domain)/Phosphotyrosine-binding domain (PTB)"/>
    <property type="match status" value="1"/>
</dbReference>
<evidence type="ECO:0000256" key="1">
    <source>
        <dbReference type="SAM" id="MobiDB-lite"/>
    </source>
</evidence>
<accession>A0A9D4RQQ9</accession>
<name>A0A9D4RQQ9_DREPO</name>
<dbReference type="OrthoDB" id="9994380at2759"/>
<feature type="region of interest" description="Disordered" evidence="1">
    <location>
        <begin position="284"/>
        <end position="391"/>
    </location>
</feature>
<feature type="compositionally biased region" description="Low complexity" evidence="1">
    <location>
        <begin position="379"/>
        <end position="389"/>
    </location>
</feature>
<dbReference type="PANTHER" id="PTHR41148:SF1">
    <property type="entry name" value="LP09875P"/>
    <property type="match status" value="1"/>
</dbReference>
<evidence type="ECO:0000313" key="2">
    <source>
        <dbReference type="EMBL" id="KAH3877424.1"/>
    </source>
</evidence>
<feature type="compositionally biased region" description="Polar residues" evidence="1">
    <location>
        <begin position="290"/>
        <end position="318"/>
    </location>
</feature>
<dbReference type="EMBL" id="JAIWYP010000001">
    <property type="protein sequence ID" value="KAH3877424.1"/>
    <property type="molecule type" value="Genomic_DNA"/>
</dbReference>
<dbReference type="InterPro" id="IPR011993">
    <property type="entry name" value="PH-like_dom_sf"/>
</dbReference>
<protein>
    <submittedName>
        <fullName evidence="2">Uncharacterized protein</fullName>
    </submittedName>
</protein>
<gene>
    <name evidence="2" type="ORF">DPMN_001290</name>
</gene>
<dbReference type="SUPFAM" id="SSF50729">
    <property type="entry name" value="PH domain-like"/>
    <property type="match status" value="1"/>
</dbReference>
<organism evidence="2 3">
    <name type="scientific">Dreissena polymorpha</name>
    <name type="common">Zebra mussel</name>
    <name type="synonym">Mytilus polymorpha</name>
    <dbReference type="NCBI Taxonomy" id="45954"/>
    <lineage>
        <taxon>Eukaryota</taxon>
        <taxon>Metazoa</taxon>
        <taxon>Spiralia</taxon>
        <taxon>Lophotrochozoa</taxon>
        <taxon>Mollusca</taxon>
        <taxon>Bivalvia</taxon>
        <taxon>Autobranchia</taxon>
        <taxon>Heteroconchia</taxon>
        <taxon>Euheterodonta</taxon>
        <taxon>Imparidentia</taxon>
        <taxon>Neoheterodontei</taxon>
        <taxon>Myida</taxon>
        <taxon>Dreissenoidea</taxon>
        <taxon>Dreissenidae</taxon>
        <taxon>Dreissena</taxon>
    </lineage>
</organism>
<reference evidence="2" key="2">
    <citation type="submission" date="2020-11" db="EMBL/GenBank/DDBJ databases">
        <authorList>
            <person name="McCartney M.A."/>
            <person name="Auch B."/>
            <person name="Kono T."/>
            <person name="Mallez S."/>
            <person name="Becker A."/>
            <person name="Gohl D.M."/>
            <person name="Silverstein K.A.T."/>
            <person name="Koren S."/>
            <person name="Bechman K.B."/>
            <person name="Herman A."/>
            <person name="Abrahante J.E."/>
            <person name="Garbe J."/>
        </authorList>
    </citation>
    <scope>NUCLEOTIDE SEQUENCE</scope>
    <source>
        <strain evidence="2">Duluth1</strain>
        <tissue evidence="2">Whole animal</tissue>
    </source>
</reference>
<reference evidence="2" key="1">
    <citation type="journal article" date="2019" name="bioRxiv">
        <title>The Genome of the Zebra Mussel, Dreissena polymorpha: A Resource for Invasive Species Research.</title>
        <authorList>
            <person name="McCartney M.A."/>
            <person name="Auch B."/>
            <person name="Kono T."/>
            <person name="Mallez S."/>
            <person name="Zhang Y."/>
            <person name="Obille A."/>
            <person name="Becker A."/>
            <person name="Abrahante J.E."/>
            <person name="Garbe J."/>
            <person name="Badalamenti J.P."/>
            <person name="Herman A."/>
            <person name="Mangelson H."/>
            <person name="Liachko I."/>
            <person name="Sullivan S."/>
            <person name="Sone E.D."/>
            <person name="Koren S."/>
            <person name="Silverstein K.A.T."/>
            <person name="Beckman K.B."/>
            <person name="Gohl D.M."/>
        </authorList>
    </citation>
    <scope>NUCLEOTIDE SEQUENCE</scope>
    <source>
        <strain evidence="2">Duluth1</strain>
        <tissue evidence="2">Whole animal</tissue>
    </source>
</reference>
<feature type="region of interest" description="Disordered" evidence="1">
    <location>
        <begin position="196"/>
        <end position="220"/>
    </location>
</feature>
<dbReference type="Proteomes" id="UP000828390">
    <property type="component" value="Unassembled WGS sequence"/>
</dbReference>